<dbReference type="PANTHER" id="PTHR23501">
    <property type="entry name" value="MAJOR FACILITATOR SUPERFAMILY"/>
    <property type="match status" value="1"/>
</dbReference>
<protein>
    <submittedName>
        <fullName evidence="8">Uncharacterized protein</fullName>
    </submittedName>
</protein>
<evidence type="ECO:0000256" key="4">
    <source>
        <dbReference type="ARBA" id="ARBA00022989"/>
    </source>
</evidence>
<evidence type="ECO:0000256" key="7">
    <source>
        <dbReference type="SAM" id="Phobius"/>
    </source>
</evidence>
<dbReference type="InterPro" id="IPR036259">
    <property type="entry name" value="MFS_trans_sf"/>
</dbReference>
<keyword evidence="4 7" id="KW-1133">Transmembrane helix</keyword>
<keyword evidence="5 7" id="KW-0472">Membrane</keyword>
<proteinExistence type="inferred from homology"/>
<organism evidence="8 9">
    <name type="scientific">Cytospora paraplurivora</name>
    <dbReference type="NCBI Taxonomy" id="2898453"/>
    <lineage>
        <taxon>Eukaryota</taxon>
        <taxon>Fungi</taxon>
        <taxon>Dikarya</taxon>
        <taxon>Ascomycota</taxon>
        <taxon>Pezizomycotina</taxon>
        <taxon>Sordariomycetes</taxon>
        <taxon>Sordariomycetidae</taxon>
        <taxon>Diaporthales</taxon>
        <taxon>Cytosporaceae</taxon>
        <taxon>Cytospora</taxon>
    </lineage>
</organism>
<sequence length="190" mass="20357">MALFSATLTTVGSGLYSLFKPGSSTGEWVGFQVITGFGRGIGLQMPIVAAQNSISQDELSPTMAFLVWCQYIGPAIFLALYNTVFDTSLKSQLREQAPNADATAIIDAGATGFRSIVEPQDLQSVLRAYTNSLDIVFYLVAGAGAVSWFAAWGMGWKDIREKNEPRPLQPAGLSPDAGNEKAVDTPNDSR</sequence>
<evidence type="ECO:0000313" key="8">
    <source>
        <dbReference type="EMBL" id="KAK7742342.1"/>
    </source>
</evidence>
<comment type="caution">
    <text evidence="8">The sequence shown here is derived from an EMBL/GenBank/DDBJ whole genome shotgun (WGS) entry which is preliminary data.</text>
</comment>
<comment type="similarity">
    <text evidence="2">Belongs to the major facilitator superfamily. TCR/Tet family.</text>
</comment>
<gene>
    <name evidence="8" type="ORF">SLS53_004487</name>
</gene>
<dbReference type="PANTHER" id="PTHR23501:SF193">
    <property type="entry name" value="MULTIDRUG TRANSPORTER, PUTATIVE (AFU_ORTHOLOGUE AFUA_8G00940)-RELATED"/>
    <property type="match status" value="1"/>
</dbReference>
<evidence type="ECO:0000256" key="6">
    <source>
        <dbReference type="SAM" id="MobiDB-lite"/>
    </source>
</evidence>
<feature type="transmembrane region" description="Helical" evidence="7">
    <location>
        <begin position="62"/>
        <end position="81"/>
    </location>
</feature>
<evidence type="ECO:0000313" key="9">
    <source>
        <dbReference type="Proteomes" id="UP001320245"/>
    </source>
</evidence>
<dbReference type="EMBL" id="JAJSPL020000015">
    <property type="protein sequence ID" value="KAK7742342.1"/>
    <property type="molecule type" value="Genomic_DNA"/>
</dbReference>
<evidence type="ECO:0000256" key="2">
    <source>
        <dbReference type="ARBA" id="ARBA00007520"/>
    </source>
</evidence>
<evidence type="ECO:0000256" key="3">
    <source>
        <dbReference type="ARBA" id="ARBA00022692"/>
    </source>
</evidence>
<dbReference type="GO" id="GO:0022857">
    <property type="term" value="F:transmembrane transporter activity"/>
    <property type="evidence" value="ECO:0007669"/>
    <property type="project" value="TreeGrafter"/>
</dbReference>
<reference evidence="8 9" key="1">
    <citation type="journal article" date="2023" name="PLoS ONE">
        <title>Cytospora paraplurivora sp. nov. isolated from orchards with fruit tree decline syndrome in Ontario, Canada.</title>
        <authorList>
            <person name="Ilyukhin E."/>
            <person name="Nguyen H.D.T."/>
            <person name="Castle A.J."/>
            <person name="Ellouze W."/>
        </authorList>
    </citation>
    <scope>NUCLEOTIDE SEQUENCE [LARGE SCALE GENOMIC DNA]</scope>
    <source>
        <strain evidence="8 9">FDS-564</strain>
    </source>
</reference>
<keyword evidence="9" id="KW-1185">Reference proteome</keyword>
<accession>A0AAN9YFM5</accession>
<keyword evidence="3 7" id="KW-0812">Transmembrane</keyword>
<dbReference type="GO" id="GO:0005886">
    <property type="term" value="C:plasma membrane"/>
    <property type="evidence" value="ECO:0007669"/>
    <property type="project" value="TreeGrafter"/>
</dbReference>
<feature type="region of interest" description="Disordered" evidence="6">
    <location>
        <begin position="163"/>
        <end position="190"/>
    </location>
</feature>
<feature type="transmembrane region" description="Helical" evidence="7">
    <location>
        <begin position="135"/>
        <end position="156"/>
    </location>
</feature>
<dbReference type="SUPFAM" id="SSF103473">
    <property type="entry name" value="MFS general substrate transporter"/>
    <property type="match status" value="1"/>
</dbReference>
<name>A0AAN9YFM5_9PEZI</name>
<feature type="transmembrane region" description="Helical" evidence="7">
    <location>
        <begin position="29"/>
        <end position="50"/>
    </location>
</feature>
<evidence type="ECO:0000256" key="1">
    <source>
        <dbReference type="ARBA" id="ARBA00004141"/>
    </source>
</evidence>
<comment type="subcellular location">
    <subcellularLocation>
        <location evidence="1">Membrane</location>
        <topology evidence="1">Multi-pass membrane protein</topology>
    </subcellularLocation>
</comment>
<feature type="compositionally biased region" description="Basic and acidic residues" evidence="6">
    <location>
        <begin position="178"/>
        <end position="190"/>
    </location>
</feature>
<dbReference type="Proteomes" id="UP001320245">
    <property type="component" value="Unassembled WGS sequence"/>
</dbReference>
<dbReference type="AlphaFoldDB" id="A0AAN9YFM5"/>
<evidence type="ECO:0000256" key="5">
    <source>
        <dbReference type="ARBA" id="ARBA00023136"/>
    </source>
</evidence>